<dbReference type="InParanoid" id="A0A1Z5JHQ3"/>
<sequence>MKFFRRQKKSNYKPLVNSPAGKVVVPLPPSRRPNIQERISMLEMAQLHHLGVYVPENGIRLVLPRDTKPHRNQYSFHDANGQHLSKTEVV</sequence>
<dbReference type="Proteomes" id="UP000198406">
    <property type="component" value="Unassembled WGS sequence"/>
</dbReference>
<evidence type="ECO:0000313" key="3">
    <source>
        <dbReference type="Proteomes" id="UP000198406"/>
    </source>
</evidence>
<dbReference type="AlphaFoldDB" id="A0A1Z5JHQ3"/>
<accession>A0A1Z5JHQ3</accession>
<evidence type="ECO:0000256" key="1">
    <source>
        <dbReference type="SAM" id="MobiDB-lite"/>
    </source>
</evidence>
<comment type="caution">
    <text evidence="2">The sequence shown here is derived from an EMBL/GenBank/DDBJ whole genome shotgun (WGS) entry which is preliminary data.</text>
</comment>
<keyword evidence="3" id="KW-1185">Reference proteome</keyword>
<name>A0A1Z5JHQ3_FISSO</name>
<feature type="region of interest" description="Disordered" evidence="1">
    <location>
        <begin position="69"/>
        <end position="90"/>
    </location>
</feature>
<evidence type="ECO:0000313" key="2">
    <source>
        <dbReference type="EMBL" id="GAX13466.1"/>
    </source>
</evidence>
<dbReference type="EMBL" id="BDSP01000067">
    <property type="protein sequence ID" value="GAX13466.1"/>
    <property type="molecule type" value="Genomic_DNA"/>
</dbReference>
<proteinExistence type="predicted"/>
<reference evidence="2 3" key="1">
    <citation type="journal article" date="2015" name="Plant Cell">
        <title>Oil accumulation by the oleaginous diatom Fistulifera solaris as revealed by the genome and transcriptome.</title>
        <authorList>
            <person name="Tanaka T."/>
            <person name="Maeda Y."/>
            <person name="Veluchamy A."/>
            <person name="Tanaka M."/>
            <person name="Abida H."/>
            <person name="Marechal E."/>
            <person name="Bowler C."/>
            <person name="Muto M."/>
            <person name="Sunaga Y."/>
            <person name="Tanaka M."/>
            <person name="Yoshino T."/>
            <person name="Taniguchi T."/>
            <person name="Fukuda Y."/>
            <person name="Nemoto M."/>
            <person name="Matsumoto M."/>
            <person name="Wong P.S."/>
            <person name="Aburatani S."/>
            <person name="Fujibuchi W."/>
        </authorList>
    </citation>
    <scope>NUCLEOTIDE SEQUENCE [LARGE SCALE GENOMIC DNA]</scope>
    <source>
        <strain evidence="2 3">JPCC DA0580</strain>
    </source>
</reference>
<organism evidence="2 3">
    <name type="scientific">Fistulifera solaris</name>
    <name type="common">Oleaginous diatom</name>
    <dbReference type="NCBI Taxonomy" id="1519565"/>
    <lineage>
        <taxon>Eukaryota</taxon>
        <taxon>Sar</taxon>
        <taxon>Stramenopiles</taxon>
        <taxon>Ochrophyta</taxon>
        <taxon>Bacillariophyta</taxon>
        <taxon>Bacillariophyceae</taxon>
        <taxon>Bacillariophycidae</taxon>
        <taxon>Naviculales</taxon>
        <taxon>Naviculaceae</taxon>
        <taxon>Fistulifera</taxon>
    </lineage>
</organism>
<gene>
    <name evidence="2" type="ORF">FisN_36Lu040</name>
</gene>
<protein>
    <submittedName>
        <fullName evidence="2">Uncharacterized protein</fullName>
    </submittedName>
</protein>